<keyword evidence="8" id="KW-1185">Reference proteome</keyword>
<reference evidence="7" key="2">
    <citation type="submission" date="2025-09" db="UniProtKB">
        <authorList>
            <consortium name="Ensembl"/>
        </authorList>
    </citation>
    <scope>IDENTIFICATION</scope>
</reference>
<evidence type="ECO:0000256" key="5">
    <source>
        <dbReference type="PROSITE-ProRule" id="PRU00309"/>
    </source>
</evidence>
<dbReference type="GO" id="GO:0008270">
    <property type="term" value="F:zinc ion binding"/>
    <property type="evidence" value="ECO:0007669"/>
    <property type="project" value="UniProtKB-KW"/>
</dbReference>
<dbReference type="PROSITE" id="PS50950">
    <property type="entry name" value="ZF_THAP"/>
    <property type="match status" value="1"/>
</dbReference>
<organism evidence="7 8">
    <name type="scientific">Sinocyclocheilus rhinocerous</name>
    <dbReference type="NCBI Taxonomy" id="307959"/>
    <lineage>
        <taxon>Eukaryota</taxon>
        <taxon>Metazoa</taxon>
        <taxon>Chordata</taxon>
        <taxon>Craniata</taxon>
        <taxon>Vertebrata</taxon>
        <taxon>Euteleostomi</taxon>
        <taxon>Actinopterygii</taxon>
        <taxon>Neopterygii</taxon>
        <taxon>Teleostei</taxon>
        <taxon>Ostariophysi</taxon>
        <taxon>Cypriniformes</taxon>
        <taxon>Cyprinidae</taxon>
        <taxon>Cyprininae</taxon>
        <taxon>Sinocyclocheilus</taxon>
    </lineage>
</organism>
<sequence length="241" mass="27635">MFNDTFKCICVSLLKIVISCKIVTFHIFPIHNSERLKLWLLTLHLDINTPEHALIFKRVCSNHVFDDYFKPSQQGNRCFLKASAVPNTDCYPITDYATPGPISRESIRHGLKEQFEESLELDVSMLSIVSIDHKKDLSFQPLSSTSTSAPSTEDEECEMHWKQIKWIVNEPNVMELFKRCQECGSVITKTRKATVGSVLRVHWECEKNHKGKWSSCTDVRGIMLSIDPPSDKKDLSFLVRS</sequence>
<dbReference type="GO" id="GO:0003677">
    <property type="term" value="F:DNA binding"/>
    <property type="evidence" value="ECO:0007669"/>
    <property type="project" value="UniProtKB-UniRule"/>
</dbReference>
<keyword evidence="1" id="KW-0479">Metal-binding</keyword>
<evidence type="ECO:0000256" key="1">
    <source>
        <dbReference type="ARBA" id="ARBA00022723"/>
    </source>
</evidence>
<protein>
    <recommendedName>
        <fullName evidence="6">THAP-type domain-containing protein</fullName>
    </recommendedName>
</protein>
<reference evidence="7" key="1">
    <citation type="submission" date="2025-08" db="UniProtKB">
        <authorList>
            <consortium name="Ensembl"/>
        </authorList>
    </citation>
    <scope>IDENTIFICATION</scope>
</reference>
<name>A0A673HX50_9TELE</name>
<evidence type="ECO:0000259" key="6">
    <source>
        <dbReference type="PROSITE" id="PS50950"/>
    </source>
</evidence>
<dbReference type="InterPro" id="IPR006612">
    <property type="entry name" value="THAP_Znf"/>
</dbReference>
<keyword evidence="4 5" id="KW-0238">DNA-binding</keyword>
<dbReference type="Ensembl" id="ENSSRHT00000033451.1">
    <property type="protein sequence ID" value="ENSSRHP00000032499.1"/>
    <property type="gene ID" value="ENSSRHG00000016763.1"/>
</dbReference>
<dbReference type="AlphaFoldDB" id="A0A673HX50"/>
<feature type="domain" description="THAP-type" evidence="6">
    <location>
        <begin position="1"/>
        <end position="89"/>
    </location>
</feature>
<evidence type="ECO:0000313" key="7">
    <source>
        <dbReference type="Ensembl" id="ENSSRHP00000032499.1"/>
    </source>
</evidence>
<dbReference type="Proteomes" id="UP000472270">
    <property type="component" value="Unassembled WGS sequence"/>
</dbReference>
<evidence type="ECO:0000256" key="2">
    <source>
        <dbReference type="ARBA" id="ARBA00022771"/>
    </source>
</evidence>
<keyword evidence="3" id="KW-0862">Zinc</keyword>
<accession>A0A673HX50</accession>
<evidence type="ECO:0000256" key="3">
    <source>
        <dbReference type="ARBA" id="ARBA00022833"/>
    </source>
</evidence>
<evidence type="ECO:0000313" key="8">
    <source>
        <dbReference type="Proteomes" id="UP000472270"/>
    </source>
</evidence>
<dbReference type="SUPFAM" id="SSF57716">
    <property type="entry name" value="Glucocorticoid receptor-like (DNA-binding domain)"/>
    <property type="match status" value="1"/>
</dbReference>
<proteinExistence type="predicted"/>
<evidence type="ECO:0000256" key="4">
    <source>
        <dbReference type="ARBA" id="ARBA00023125"/>
    </source>
</evidence>
<keyword evidence="2 5" id="KW-0863">Zinc-finger</keyword>